<proteinExistence type="predicted"/>
<dbReference type="EMBL" id="FOXQ01000004">
    <property type="protein sequence ID" value="SFQ00475.1"/>
    <property type="molecule type" value="Genomic_DNA"/>
</dbReference>
<name>A0A1I5UYX5_9BACT</name>
<dbReference type="PANTHER" id="PTHR34220:SF7">
    <property type="entry name" value="SENSOR HISTIDINE KINASE YPDA"/>
    <property type="match status" value="1"/>
</dbReference>
<dbReference type="InterPro" id="IPR050640">
    <property type="entry name" value="Bact_2-comp_sensor_kinase"/>
</dbReference>
<organism evidence="3 4">
    <name type="scientific">Parafilimonas terrae</name>
    <dbReference type="NCBI Taxonomy" id="1465490"/>
    <lineage>
        <taxon>Bacteria</taxon>
        <taxon>Pseudomonadati</taxon>
        <taxon>Bacteroidota</taxon>
        <taxon>Chitinophagia</taxon>
        <taxon>Chitinophagales</taxon>
        <taxon>Chitinophagaceae</taxon>
        <taxon>Parafilimonas</taxon>
    </lineage>
</organism>
<dbReference type="GO" id="GO:0016020">
    <property type="term" value="C:membrane"/>
    <property type="evidence" value="ECO:0007669"/>
    <property type="project" value="InterPro"/>
</dbReference>
<feature type="transmembrane region" description="Helical" evidence="1">
    <location>
        <begin position="39"/>
        <end position="61"/>
    </location>
</feature>
<keyword evidence="3" id="KW-0418">Kinase</keyword>
<dbReference type="STRING" id="1465490.SAMN05444277_104117"/>
<dbReference type="Pfam" id="PF06580">
    <property type="entry name" value="His_kinase"/>
    <property type="match status" value="1"/>
</dbReference>
<dbReference type="Proteomes" id="UP000199031">
    <property type="component" value="Unassembled WGS sequence"/>
</dbReference>
<feature type="transmembrane region" description="Helical" evidence="1">
    <location>
        <begin position="12"/>
        <end position="33"/>
    </location>
</feature>
<dbReference type="RefSeq" id="WP_090657325.1">
    <property type="nucleotide sequence ID" value="NZ_FOXQ01000004.1"/>
</dbReference>
<accession>A0A1I5UYX5</accession>
<keyword evidence="3" id="KW-0808">Transferase</keyword>
<keyword evidence="1" id="KW-1133">Transmembrane helix</keyword>
<dbReference type="AlphaFoldDB" id="A0A1I5UYX5"/>
<dbReference type="GO" id="GO:0000155">
    <property type="term" value="F:phosphorelay sensor kinase activity"/>
    <property type="evidence" value="ECO:0007669"/>
    <property type="project" value="InterPro"/>
</dbReference>
<evidence type="ECO:0000313" key="3">
    <source>
        <dbReference type="EMBL" id="SFQ00475.1"/>
    </source>
</evidence>
<dbReference type="InterPro" id="IPR010559">
    <property type="entry name" value="Sig_transdc_His_kin_internal"/>
</dbReference>
<keyword evidence="1" id="KW-0472">Membrane</keyword>
<gene>
    <name evidence="3" type="ORF">SAMN05444277_104117</name>
</gene>
<feature type="transmembrane region" description="Helical" evidence="1">
    <location>
        <begin position="82"/>
        <end position="101"/>
    </location>
</feature>
<evidence type="ECO:0000313" key="4">
    <source>
        <dbReference type="Proteomes" id="UP000199031"/>
    </source>
</evidence>
<feature type="domain" description="Signal transduction histidine kinase internal region" evidence="2">
    <location>
        <begin position="165"/>
        <end position="240"/>
    </location>
</feature>
<keyword evidence="4" id="KW-1185">Reference proteome</keyword>
<evidence type="ECO:0000259" key="2">
    <source>
        <dbReference type="Pfam" id="PF06580"/>
    </source>
</evidence>
<protein>
    <submittedName>
        <fullName evidence="3">Histidine kinase</fullName>
    </submittedName>
</protein>
<keyword evidence="1" id="KW-0812">Transmembrane</keyword>
<sequence length="353" mass="40287">MKITLPHYTSKDYVIMAWTMLPFVMVLNILIFGKQYFSGIGIFFLATLITSCVIAINFIACDGIAVILRRRFPLDAQVKKRLAIMIVVFVIISGLFLYGLFSGYELIHFYEYRFNQSGFTLAYICMGILNIFLTFLHEGVARFEKWRASIHETEALKKTVKQGQLLGLKSQVNPHFLFNCLNSLSSLINEQGNDAEVFLNEMTKVYRYMLRNDEDLLVSLKKELVFIESYYVLLKARYGDGITVSIHVTEDAENCLLPPLSLQAIFENALSRNIIQKASPLKITIQANDNRQLIIKNNIQLKTVTNAFDYELGLDNLVSKYRLLNQGDLIIADTAHERIIQLPLINSEAEVMA</sequence>
<dbReference type="OrthoDB" id="9809908at2"/>
<evidence type="ECO:0000256" key="1">
    <source>
        <dbReference type="SAM" id="Phobius"/>
    </source>
</evidence>
<feature type="transmembrane region" description="Helical" evidence="1">
    <location>
        <begin position="121"/>
        <end position="141"/>
    </location>
</feature>
<dbReference type="PANTHER" id="PTHR34220">
    <property type="entry name" value="SENSOR HISTIDINE KINASE YPDA"/>
    <property type="match status" value="1"/>
</dbReference>
<reference evidence="3 4" key="1">
    <citation type="submission" date="2016-10" db="EMBL/GenBank/DDBJ databases">
        <authorList>
            <person name="de Groot N.N."/>
        </authorList>
    </citation>
    <scope>NUCLEOTIDE SEQUENCE [LARGE SCALE GENOMIC DNA]</scope>
    <source>
        <strain evidence="3 4">DSM 28286</strain>
    </source>
</reference>